<feature type="compositionally biased region" description="Basic and acidic residues" evidence="5">
    <location>
        <begin position="1091"/>
        <end position="1126"/>
    </location>
</feature>
<evidence type="ECO:0000259" key="6">
    <source>
        <dbReference type="PROSITE" id="PS50219"/>
    </source>
</evidence>
<evidence type="ECO:0000256" key="5">
    <source>
        <dbReference type="SAM" id="MobiDB-lite"/>
    </source>
</evidence>
<organism evidence="7 8">
    <name type="scientific">Serendipita indica (strain DSM 11827)</name>
    <name type="common">Root endophyte fungus</name>
    <name type="synonym">Piriformospora indica</name>
    <dbReference type="NCBI Taxonomy" id="1109443"/>
    <lineage>
        <taxon>Eukaryota</taxon>
        <taxon>Fungi</taxon>
        <taxon>Dikarya</taxon>
        <taxon>Basidiomycota</taxon>
        <taxon>Agaricomycotina</taxon>
        <taxon>Agaricomycetes</taxon>
        <taxon>Sebacinales</taxon>
        <taxon>Serendipitaceae</taxon>
        <taxon>Serendipita</taxon>
    </lineage>
</organism>
<dbReference type="GO" id="GO:0006914">
    <property type="term" value="P:autophagy"/>
    <property type="evidence" value="ECO:0007669"/>
    <property type="project" value="TreeGrafter"/>
</dbReference>
<keyword evidence="2" id="KW-0813">Transport</keyword>
<comment type="subcellular location">
    <subcellularLocation>
        <location evidence="1">Cytoplasm</location>
    </subcellularLocation>
</comment>
<protein>
    <recommendedName>
        <fullName evidence="6">CNH domain-containing protein</fullName>
    </recommendedName>
</protein>
<feature type="region of interest" description="Disordered" evidence="5">
    <location>
        <begin position="362"/>
        <end position="423"/>
    </location>
</feature>
<evidence type="ECO:0000313" key="7">
    <source>
        <dbReference type="EMBL" id="CCA72965.1"/>
    </source>
</evidence>
<dbReference type="GO" id="GO:0015031">
    <property type="term" value="P:protein transport"/>
    <property type="evidence" value="ECO:0007669"/>
    <property type="project" value="UniProtKB-KW"/>
</dbReference>
<dbReference type="InParanoid" id="G4TNR2"/>
<keyword evidence="3" id="KW-0963">Cytoplasm</keyword>
<feature type="region of interest" description="Disordered" evidence="5">
    <location>
        <begin position="980"/>
        <end position="1000"/>
    </location>
</feature>
<gene>
    <name evidence="7" type="ORF">PIIN_06920</name>
</gene>
<evidence type="ECO:0000313" key="8">
    <source>
        <dbReference type="Proteomes" id="UP000007148"/>
    </source>
</evidence>
<dbReference type="STRING" id="1109443.G4TNR2"/>
<dbReference type="InterPro" id="IPR001180">
    <property type="entry name" value="CNH_dom"/>
</dbReference>
<dbReference type="PANTHER" id="PTHR12894:SF27">
    <property type="entry name" value="TRANSFORMING GROWTH FACTOR-BETA RECEPTOR-ASSOCIATED PROTEIN 1"/>
    <property type="match status" value="1"/>
</dbReference>
<dbReference type="OrthoDB" id="10258882at2759"/>
<dbReference type="InterPro" id="IPR032914">
    <property type="entry name" value="Vam6/VPS39/TRAP1"/>
</dbReference>
<reference evidence="7 8" key="1">
    <citation type="journal article" date="2011" name="PLoS Pathog.">
        <title>Endophytic Life Strategies Decoded by Genome and Transcriptome Analyses of the Mutualistic Root Symbiont Piriformospora indica.</title>
        <authorList>
            <person name="Zuccaro A."/>
            <person name="Lahrmann U."/>
            <person name="Guldener U."/>
            <person name="Langen G."/>
            <person name="Pfiffi S."/>
            <person name="Biedenkopf D."/>
            <person name="Wong P."/>
            <person name="Samans B."/>
            <person name="Grimm C."/>
            <person name="Basiewicz M."/>
            <person name="Murat C."/>
            <person name="Martin F."/>
            <person name="Kogel K.H."/>
        </authorList>
    </citation>
    <scope>NUCLEOTIDE SEQUENCE [LARGE SCALE GENOMIC DNA]</scope>
    <source>
        <strain evidence="7 8">DSM 11827</strain>
    </source>
</reference>
<feature type="domain" description="CNH" evidence="6">
    <location>
        <begin position="44"/>
        <end position="328"/>
    </location>
</feature>
<name>G4TNR2_SERID</name>
<dbReference type="PROSITE" id="PS50219">
    <property type="entry name" value="CNH"/>
    <property type="match status" value="1"/>
</dbReference>
<evidence type="ECO:0000256" key="2">
    <source>
        <dbReference type="ARBA" id="ARBA00022448"/>
    </source>
</evidence>
<evidence type="ECO:0000256" key="1">
    <source>
        <dbReference type="ARBA" id="ARBA00004496"/>
    </source>
</evidence>
<dbReference type="eggNOG" id="KOG2063">
    <property type="taxonomic scope" value="Eukaryota"/>
</dbReference>
<dbReference type="EMBL" id="CAFZ01000193">
    <property type="protein sequence ID" value="CCA72965.1"/>
    <property type="molecule type" value="Genomic_DNA"/>
</dbReference>
<dbReference type="GO" id="GO:0034058">
    <property type="term" value="P:endosomal vesicle fusion"/>
    <property type="evidence" value="ECO:0007669"/>
    <property type="project" value="TreeGrafter"/>
</dbReference>
<dbReference type="PANTHER" id="PTHR12894">
    <property type="entry name" value="CNH DOMAIN CONTAINING"/>
    <property type="match status" value="1"/>
</dbReference>
<dbReference type="GO" id="GO:0005737">
    <property type="term" value="C:cytoplasm"/>
    <property type="evidence" value="ECO:0007669"/>
    <property type="project" value="UniProtKB-SubCell"/>
</dbReference>
<feature type="compositionally biased region" description="Low complexity" evidence="5">
    <location>
        <begin position="411"/>
        <end position="423"/>
    </location>
</feature>
<feature type="compositionally biased region" description="Polar residues" evidence="5">
    <location>
        <begin position="1063"/>
        <end position="1074"/>
    </location>
</feature>
<evidence type="ECO:0000256" key="4">
    <source>
        <dbReference type="ARBA" id="ARBA00022927"/>
    </source>
</evidence>
<dbReference type="HOGENOM" id="CLU_004400_1_0_1"/>
<keyword evidence="8" id="KW-1185">Reference proteome</keyword>
<feature type="region of interest" description="Disordered" evidence="5">
    <location>
        <begin position="1059"/>
        <end position="1126"/>
    </location>
</feature>
<dbReference type="Proteomes" id="UP000007148">
    <property type="component" value="Unassembled WGS sequence"/>
</dbReference>
<keyword evidence="4" id="KW-0653">Protein transport</keyword>
<accession>G4TNR2</accession>
<sequence>MEDPQQSPSILEYELCTLIPQFHSSPSASSGKVSISCVQAIGEKLQISFFINFDTLTGQNIYLGCSNGSLQRYVLEESADGTFQYSLASEFMLSTRASIDSIQLAPTLSKAIVLSKDQIFFLSLPTLELIPPEVMRTIPQALGFAINETPAAQEPVRLIVLKRASIGFYDLGNKTRFLKVEVRIASLAARQAGSSLCFADTENYNILNIATSSNLAVHPISIVETWKILPIVEVSKENEYLIVACTGTSDDHAKVYCMALFISGTGEPTRNPMELEQPDAICVDKELVISLHTVHSSTKDISIVQVRAIGESKTFQTIHPPPSGEDRVRLLSLARSGFAAPVNSRQDKLLMTTIPLFESLTTRKSLPRSSQDGKDGFEEPAGSGLTPPPTPTPSASNGSVRQRNHPRNRSNSRGQSVQPSSSSRALPSAHILLATSQAVHALLPSTLISQVEGLLNQGKVNDAAALLSKSYAKNAKNEALTSDFRYLNQRIGICYLHQTAFEAAGNAFFRGDMDPRWLIGLWTEWRELATRLSFGAAGDTSEPIHIEIFSGLEKELTTLKGLTIQQIVTDSIVTNYSPHLGTPNALSTAGKELESTLRWSAREMLVKYLRKYRTKRSYLESPTGIYADKTINKIVDTVSVMLYASTEDSEELQELRLLVDESPFLDIEDVKDVLITNHHIASIARVYEKKNDRAALLDLYIKLADGILKDESISDPVERIKMLLASSNDWKSLQKHCLWLLKRDSESALGLLISSEAKRPRTSPEDILLLAQIHEVDPGSSLRFLEYLVLQKRIQEASLHTQLVFRHLDGILYDLEDPEVVKEQAKLGQEYASLVNDESEGSEPMSFPWYLAFKTQDSEHKKARLKLDMMLQGSTIYDLEAVQRKIRLTTREVKSLLSLEVAILEAKACNHKVALSILVNDLHDFVSAEAYCALGGGRVITPKLAAAIGDRLGLPEWAALVLDLDSSSGSATPGAVAVLRRHGSGHGSGANTPLQRQAGPEGAKAVELTKMLLEVYMGTGESRAKEASMLLNAQAANFSDEETSELFFEVSAAAGAMIEESTDATSPPDVTQSGGDEGVDEPNEPSTSYGARKEWASTEHKIPALGSKEKELPHPPSTDERTDIAT</sequence>
<dbReference type="AlphaFoldDB" id="G4TNR2"/>
<evidence type="ECO:0000256" key="3">
    <source>
        <dbReference type="ARBA" id="ARBA00022490"/>
    </source>
</evidence>
<proteinExistence type="predicted"/>
<dbReference type="GO" id="GO:0016020">
    <property type="term" value="C:membrane"/>
    <property type="evidence" value="ECO:0007669"/>
    <property type="project" value="TreeGrafter"/>
</dbReference>
<comment type="caution">
    <text evidence="7">The sequence shown here is derived from an EMBL/GenBank/DDBJ whole genome shotgun (WGS) entry which is preliminary data.</text>
</comment>